<dbReference type="InterPro" id="IPR016181">
    <property type="entry name" value="Acyl_CoA_acyltransferase"/>
</dbReference>
<keyword evidence="5" id="KW-1185">Reference proteome</keyword>
<dbReference type="PANTHER" id="PTHR43072">
    <property type="entry name" value="N-ACETYLTRANSFERASE"/>
    <property type="match status" value="1"/>
</dbReference>
<dbReference type="PANTHER" id="PTHR43072:SF23">
    <property type="entry name" value="UPF0039 PROTEIN C11D3.02C"/>
    <property type="match status" value="1"/>
</dbReference>
<evidence type="ECO:0000313" key="5">
    <source>
        <dbReference type="Proteomes" id="UP001597327"/>
    </source>
</evidence>
<proteinExistence type="predicted"/>
<protein>
    <submittedName>
        <fullName evidence="4">GNAT family N-acetyltransferase</fullName>
        <ecNumber evidence="4">2.3.-.-</ecNumber>
    </submittedName>
</protein>
<sequence>MHLRPAEDRDLPALLSIHNHAVRELTAAWTTIEDTLDDRRLWLEGRRADGLPVLVAVDEADQVLGYGTYGAFRARPGYRLTAEHSVYVATQAQGRGIGKTLMLALIDRARAEGYHVLVGAVDSSNEASLALHASLGFDVSCRLPQVGHKFGRWLDLVLASLVLDDREVPPAA</sequence>
<dbReference type="Gene3D" id="3.40.630.30">
    <property type="match status" value="1"/>
</dbReference>
<evidence type="ECO:0000256" key="2">
    <source>
        <dbReference type="ARBA" id="ARBA00023315"/>
    </source>
</evidence>
<organism evidence="4 5">
    <name type="scientific">Roseibium aestuarii</name>
    <dbReference type="NCBI Taxonomy" id="2600299"/>
    <lineage>
        <taxon>Bacteria</taxon>
        <taxon>Pseudomonadati</taxon>
        <taxon>Pseudomonadota</taxon>
        <taxon>Alphaproteobacteria</taxon>
        <taxon>Hyphomicrobiales</taxon>
        <taxon>Stappiaceae</taxon>
        <taxon>Roseibium</taxon>
    </lineage>
</organism>
<reference evidence="5" key="1">
    <citation type="journal article" date="2019" name="Int. J. Syst. Evol. Microbiol.">
        <title>The Global Catalogue of Microorganisms (GCM) 10K type strain sequencing project: providing services to taxonomists for standard genome sequencing and annotation.</title>
        <authorList>
            <consortium name="The Broad Institute Genomics Platform"/>
            <consortium name="The Broad Institute Genome Sequencing Center for Infectious Disease"/>
            <person name="Wu L."/>
            <person name="Ma J."/>
        </authorList>
    </citation>
    <scope>NUCLEOTIDE SEQUENCE [LARGE SCALE GENOMIC DNA]</scope>
    <source>
        <strain evidence="5">JCM 3369</strain>
    </source>
</reference>
<feature type="domain" description="N-acetyltransferase" evidence="3">
    <location>
        <begin position="1"/>
        <end position="159"/>
    </location>
</feature>
<evidence type="ECO:0000259" key="3">
    <source>
        <dbReference type="PROSITE" id="PS51186"/>
    </source>
</evidence>
<dbReference type="PROSITE" id="PS51186">
    <property type="entry name" value="GNAT"/>
    <property type="match status" value="1"/>
</dbReference>
<gene>
    <name evidence="4" type="ORF">ACFSC7_08405</name>
</gene>
<dbReference type="SUPFAM" id="SSF55729">
    <property type="entry name" value="Acyl-CoA N-acyltransferases (Nat)"/>
    <property type="match status" value="1"/>
</dbReference>
<keyword evidence="1 4" id="KW-0808">Transferase</keyword>
<comment type="caution">
    <text evidence="4">The sequence shown here is derived from an EMBL/GenBank/DDBJ whole genome shotgun (WGS) entry which is preliminary data.</text>
</comment>
<evidence type="ECO:0000256" key="1">
    <source>
        <dbReference type="ARBA" id="ARBA00022679"/>
    </source>
</evidence>
<keyword evidence="2 4" id="KW-0012">Acyltransferase</keyword>
<dbReference type="CDD" id="cd04301">
    <property type="entry name" value="NAT_SF"/>
    <property type="match status" value="1"/>
</dbReference>
<dbReference type="Proteomes" id="UP001597327">
    <property type="component" value="Unassembled WGS sequence"/>
</dbReference>
<dbReference type="EMBL" id="JBHUFA010000001">
    <property type="protein sequence ID" value="MFD1695537.1"/>
    <property type="molecule type" value="Genomic_DNA"/>
</dbReference>
<name>A0ABW4JUQ6_9HYPH</name>
<evidence type="ECO:0000313" key="4">
    <source>
        <dbReference type="EMBL" id="MFD1695537.1"/>
    </source>
</evidence>
<dbReference type="RefSeq" id="WP_149890733.1">
    <property type="nucleotide sequence ID" value="NZ_JBHUFA010000001.1"/>
</dbReference>
<dbReference type="Pfam" id="PF00583">
    <property type="entry name" value="Acetyltransf_1"/>
    <property type="match status" value="1"/>
</dbReference>
<dbReference type="InterPro" id="IPR000182">
    <property type="entry name" value="GNAT_dom"/>
</dbReference>
<dbReference type="GO" id="GO:0016746">
    <property type="term" value="F:acyltransferase activity"/>
    <property type="evidence" value="ECO:0007669"/>
    <property type="project" value="UniProtKB-KW"/>
</dbReference>
<accession>A0ABW4JUQ6</accession>
<dbReference type="EC" id="2.3.-.-" evidence="4"/>